<dbReference type="EMBL" id="VLKU01000002">
    <property type="protein sequence ID" value="TWI37047.1"/>
    <property type="molecule type" value="Genomic_DNA"/>
</dbReference>
<keyword evidence="2" id="KW-0732">Signal</keyword>
<evidence type="ECO:0008006" key="5">
    <source>
        <dbReference type="Google" id="ProtNLM"/>
    </source>
</evidence>
<sequence length="147" mass="16663">MTHKSRLSFNLLLTAALAATLGTTLPAAADGRGNRHGDHRGEHRGNDHRGNDHRGGNVRYAHCPPGLAKKSPACVPPGQARQQGYYGYRRGDIIRRGDVIVIRDPGRYELEQRRGWDYYRDDNRIYRVDRNTQRILAVMNLIQAFSN</sequence>
<dbReference type="AlphaFoldDB" id="A0A562NXT8"/>
<evidence type="ECO:0000313" key="3">
    <source>
        <dbReference type="EMBL" id="TWI37047.1"/>
    </source>
</evidence>
<feature type="compositionally biased region" description="Basic and acidic residues" evidence="1">
    <location>
        <begin position="32"/>
        <end position="55"/>
    </location>
</feature>
<comment type="caution">
    <text evidence="3">The sequence shown here is derived from an EMBL/GenBank/DDBJ whole genome shotgun (WGS) entry which is preliminary data.</text>
</comment>
<feature type="chain" id="PRO_5021784121" description="Nickel/cobalt transporter regulator" evidence="2">
    <location>
        <begin position="30"/>
        <end position="147"/>
    </location>
</feature>
<reference evidence="3 4" key="1">
    <citation type="journal article" date="2015" name="Stand. Genomic Sci.">
        <title>Genomic Encyclopedia of Bacterial and Archaeal Type Strains, Phase III: the genomes of soil and plant-associated and newly described type strains.</title>
        <authorList>
            <person name="Whitman W.B."/>
            <person name="Woyke T."/>
            <person name="Klenk H.P."/>
            <person name="Zhou Y."/>
            <person name="Lilburn T.G."/>
            <person name="Beck B.J."/>
            <person name="De Vos P."/>
            <person name="Vandamme P."/>
            <person name="Eisen J.A."/>
            <person name="Garrity G."/>
            <person name="Hugenholtz P."/>
            <person name="Kyrpides N.C."/>
        </authorList>
    </citation>
    <scope>NUCLEOTIDE SEQUENCE [LARGE SCALE GENOMIC DNA]</scope>
    <source>
        <strain evidence="3 4">CGMCC 1.5364</strain>
    </source>
</reference>
<evidence type="ECO:0000256" key="1">
    <source>
        <dbReference type="SAM" id="MobiDB-lite"/>
    </source>
</evidence>
<organism evidence="3 4">
    <name type="scientific">Paracoccus sulfuroxidans</name>
    <dbReference type="NCBI Taxonomy" id="384678"/>
    <lineage>
        <taxon>Bacteria</taxon>
        <taxon>Pseudomonadati</taxon>
        <taxon>Pseudomonadota</taxon>
        <taxon>Alphaproteobacteria</taxon>
        <taxon>Rhodobacterales</taxon>
        <taxon>Paracoccaceae</taxon>
        <taxon>Paracoccus</taxon>
    </lineage>
</organism>
<dbReference type="OrthoDB" id="7666115at2"/>
<keyword evidence="4" id="KW-1185">Reference proteome</keyword>
<proteinExistence type="predicted"/>
<evidence type="ECO:0000313" key="4">
    <source>
        <dbReference type="Proteomes" id="UP000316225"/>
    </source>
</evidence>
<feature type="signal peptide" evidence="2">
    <location>
        <begin position="1"/>
        <end position="29"/>
    </location>
</feature>
<dbReference type="Proteomes" id="UP000316225">
    <property type="component" value="Unassembled WGS sequence"/>
</dbReference>
<gene>
    <name evidence="3" type="ORF">IQ24_00838</name>
</gene>
<accession>A0A562NXT8</accession>
<dbReference type="Gene3D" id="3.10.450.160">
    <property type="entry name" value="inner membrane protein cigr"/>
    <property type="match status" value="1"/>
</dbReference>
<evidence type="ECO:0000256" key="2">
    <source>
        <dbReference type="SAM" id="SignalP"/>
    </source>
</evidence>
<dbReference type="RefSeq" id="WP_145396523.1">
    <property type="nucleotide sequence ID" value="NZ_VLKU01000002.1"/>
</dbReference>
<feature type="region of interest" description="Disordered" evidence="1">
    <location>
        <begin position="26"/>
        <end position="56"/>
    </location>
</feature>
<name>A0A562NXT8_9RHOB</name>
<protein>
    <recommendedName>
        <fullName evidence="5">Nickel/cobalt transporter regulator</fullName>
    </recommendedName>
</protein>